<dbReference type="EMBL" id="CAUOFW020007636">
    <property type="protein sequence ID" value="CAK9180042.1"/>
    <property type="molecule type" value="Genomic_DNA"/>
</dbReference>
<dbReference type="PANTHER" id="PTHR21660:SF12">
    <property type="entry name" value="OS07G0462700 PROTEIN"/>
    <property type="match status" value="1"/>
</dbReference>
<evidence type="ECO:0000313" key="4">
    <source>
        <dbReference type="Proteomes" id="UP001642360"/>
    </source>
</evidence>
<gene>
    <name evidence="3" type="ORF">ILEXP_LOCUS49998</name>
</gene>
<comment type="similarity">
    <text evidence="1">Belongs to the thioesterase PaaI family.</text>
</comment>
<evidence type="ECO:0000259" key="2">
    <source>
        <dbReference type="Pfam" id="PF03061"/>
    </source>
</evidence>
<dbReference type="InterPro" id="IPR039298">
    <property type="entry name" value="ACOT13"/>
</dbReference>
<protein>
    <recommendedName>
        <fullName evidence="2">Thioesterase domain-containing protein</fullName>
    </recommendedName>
</protein>
<evidence type="ECO:0000256" key="1">
    <source>
        <dbReference type="ARBA" id="ARBA00008324"/>
    </source>
</evidence>
<dbReference type="AlphaFoldDB" id="A0ABC8UGA7"/>
<organism evidence="3 4">
    <name type="scientific">Ilex paraguariensis</name>
    <name type="common">yerba mate</name>
    <dbReference type="NCBI Taxonomy" id="185542"/>
    <lineage>
        <taxon>Eukaryota</taxon>
        <taxon>Viridiplantae</taxon>
        <taxon>Streptophyta</taxon>
        <taxon>Embryophyta</taxon>
        <taxon>Tracheophyta</taxon>
        <taxon>Spermatophyta</taxon>
        <taxon>Magnoliopsida</taxon>
        <taxon>eudicotyledons</taxon>
        <taxon>Gunneridae</taxon>
        <taxon>Pentapetalae</taxon>
        <taxon>asterids</taxon>
        <taxon>campanulids</taxon>
        <taxon>Aquifoliales</taxon>
        <taxon>Aquifoliaceae</taxon>
        <taxon>Ilex</taxon>
    </lineage>
</organism>
<dbReference type="Gene3D" id="3.10.129.10">
    <property type="entry name" value="Hotdog Thioesterase"/>
    <property type="match status" value="1"/>
</dbReference>
<dbReference type="PANTHER" id="PTHR21660">
    <property type="entry name" value="THIOESTERASE SUPERFAMILY MEMBER-RELATED"/>
    <property type="match status" value="1"/>
</dbReference>
<accession>A0ABC8UGA7</accession>
<dbReference type="Proteomes" id="UP001642360">
    <property type="component" value="Unassembled WGS sequence"/>
</dbReference>
<keyword evidence="4" id="KW-1185">Reference proteome</keyword>
<dbReference type="InterPro" id="IPR029069">
    <property type="entry name" value="HotDog_dom_sf"/>
</dbReference>
<name>A0ABC8UGA7_9AQUA</name>
<sequence length="177" mass="18970">MEEKKPSSAISDSETFISKDLPSESLSRVDNLIKGDGVFKPIPPDYDTQGSYSDLVRGLLKISSVQRGKISCFLSIKPAFTNMYGGLHGGAVAAVAEIVSIACARTVVGEDKDLFLGELGLSYLSGAPRNAEVVVDGSVVRSGRNLTAVTVEFRLKESGRLLYTTRATFYNMPVASL</sequence>
<proteinExistence type="inferred from homology"/>
<dbReference type="CDD" id="cd03443">
    <property type="entry name" value="PaaI_thioesterase"/>
    <property type="match status" value="1"/>
</dbReference>
<feature type="domain" description="Thioesterase" evidence="2">
    <location>
        <begin position="84"/>
        <end position="158"/>
    </location>
</feature>
<evidence type="ECO:0000313" key="3">
    <source>
        <dbReference type="EMBL" id="CAK9180042.1"/>
    </source>
</evidence>
<dbReference type="Pfam" id="PF03061">
    <property type="entry name" value="4HBT"/>
    <property type="match status" value="1"/>
</dbReference>
<dbReference type="SUPFAM" id="SSF54637">
    <property type="entry name" value="Thioesterase/thiol ester dehydrase-isomerase"/>
    <property type="match status" value="1"/>
</dbReference>
<comment type="caution">
    <text evidence="3">The sequence shown here is derived from an EMBL/GenBank/DDBJ whole genome shotgun (WGS) entry which is preliminary data.</text>
</comment>
<dbReference type="InterPro" id="IPR006683">
    <property type="entry name" value="Thioestr_dom"/>
</dbReference>
<reference evidence="3 4" key="1">
    <citation type="submission" date="2024-02" db="EMBL/GenBank/DDBJ databases">
        <authorList>
            <person name="Vignale AGUSTIN F."/>
            <person name="Sosa J E."/>
            <person name="Modenutti C."/>
        </authorList>
    </citation>
    <scope>NUCLEOTIDE SEQUENCE [LARGE SCALE GENOMIC DNA]</scope>
</reference>